<accession>A0ABS6PZA4</accession>
<keyword evidence="2" id="KW-1185">Reference proteome</keyword>
<evidence type="ECO:0000313" key="2">
    <source>
        <dbReference type="Proteomes" id="UP000886900"/>
    </source>
</evidence>
<dbReference type="Proteomes" id="UP000886900">
    <property type="component" value="Unassembled WGS sequence"/>
</dbReference>
<comment type="caution">
    <text evidence="1">The sequence shown here is derived from an EMBL/GenBank/DDBJ whole genome shotgun (WGS) entry which is preliminary data.</text>
</comment>
<dbReference type="EMBL" id="JAHSTV010000010">
    <property type="protein sequence ID" value="MBV4465804.1"/>
    <property type="molecule type" value="Genomic_DNA"/>
</dbReference>
<dbReference type="InterPro" id="IPR050563">
    <property type="entry name" value="4-hydroxybenzoyl-CoA_TE"/>
</dbReference>
<dbReference type="CDD" id="cd00586">
    <property type="entry name" value="4HBT"/>
    <property type="match status" value="1"/>
</dbReference>
<organism evidence="1 2">
    <name type="scientific">Pseudomonas farris</name>
    <dbReference type="NCBI Taxonomy" id="2841207"/>
    <lineage>
        <taxon>Bacteria</taxon>
        <taxon>Pseudomonadati</taxon>
        <taxon>Pseudomonadota</taxon>
        <taxon>Gammaproteobacteria</taxon>
        <taxon>Pseudomonadales</taxon>
        <taxon>Pseudomonadaceae</taxon>
        <taxon>Pseudomonas</taxon>
    </lineage>
</organism>
<gene>
    <name evidence="1" type="ORF">KVG95_20960</name>
</gene>
<evidence type="ECO:0000313" key="1">
    <source>
        <dbReference type="EMBL" id="MBV4465804.1"/>
    </source>
</evidence>
<sequence>MDIATKPEQSPAFIAKIVVRWRDLDPMGHVNNAVYLTYLEEARLQFGQKIGLSFDPRAVPVMASSENHYRRPIEWPANLHVQLFIQRMGRTSTTLGHRIVDATNQEKLYCEGHVTTVWFNRVDGKAIEAPSQLRELAENESHANSVDTSLP</sequence>
<dbReference type="PANTHER" id="PTHR31793">
    <property type="entry name" value="4-HYDROXYBENZOYL-COA THIOESTERASE FAMILY MEMBER"/>
    <property type="match status" value="1"/>
</dbReference>
<dbReference type="RefSeq" id="WP_217857779.1">
    <property type="nucleotide sequence ID" value="NZ_JAHSTV010000010.1"/>
</dbReference>
<proteinExistence type="predicted"/>
<dbReference type="Pfam" id="PF13279">
    <property type="entry name" value="4HBT_2"/>
    <property type="match status" value="1"/>
</dbReference>
<dbReference type="PANTHER" id="PTHR31793:SF24">
    <property type="entry name" value="LONG-CHAIN ACYL-COA THIOESTERASE FADM"/>
    <property type="match status" value="1"/>
</dbReference>
<protein>
    <submittedName>
        <fullName evidence="1">Acyl-CoA thioesterase</fullName>
    </submittedName>
</protein>
<reference evidence="1" key="1">
    <citation type="submission" date="2021-06" db="EMBL/GenBank/DDBJ databases">
        <title>Updating the genus Pseudomonas: Description of 43 new species and partition of the Pseudomonas putida group.</title>
        <authorList>
            <person name="Girard L."/>
            <person name="Lood C."/>
            <person name="Vandamme P."/>
            <person name="Rokni-Zadeh H."/>
            <person name="Van Noort V."/>
            <person name="Hofte M."/>
            <person name="Lavigne R."/>
            <person name="De Mot R."/>
        </authorList>
    </citation>
    <scope>NUCLEOTIDE SEQUENCE</scope>
    <source>
        <strain evidence="1">SWRI79</strain>
    </source>
</reference>
<name>A0ABS6PZA4_9PSED</name>